<evidence type="ECO:0000256" key="1">
    <source>
        <dbReference type="SAM" id="MobiDB-lite"/>
    </source>
</evidence>
<accession>A0ABU8DZR6</accession>
<reference evidence="2 3" key="1">
    <citation type="submission" date="2024-03" db="EMBL/GenBank/DDBJ databases">
        <title>Draft genome sequence of Klenkia sp. LSe6-5.</title>
        <authorList>
            <person name="Duangmal K."/>
            <person name="Chantavorakit T."/>
        </authorList>
    </citation>
    <scope>NUCLEOTIDE SEQUENCE [LARGE SCALE GENOMIC DNA]</scope>
    <source>
        <strain evidence="2 3">LSe6-5</strain>
    </source>
</reference>
<evidence type="ECO:0000313" key="3">
    <source>
        <dbReference type="Proteomes" id="UP001361570"/>
    </source>
</evidence>
<dbReference type="Proteomes" id="UP001361570">
    <property type="component" value="Unassembled WGS sequence"/>
</dbReference>
<feature type="compositionally biased region" description="Low complexity" evidence="1">
    <location>
        <begin position="35"/>
        <end position="50"/>
    </location>
</feature>
<gene>
    <name evidence="2" type="ORF">TEK04_20870</name>
</gene>
<evidence type="ECO:0000313" key="2">
    <source>
        <dbReference type="EMBL" id="MEI4274185.1"/>
    </source>
</evidence>
<feature type="region of interest" description="Disordered" evidence="1">
    <location>
        <begin position="21"/>
        <end position="65"/>
    </location>
</feature>
<dbReference type="EMBL" id="JBAPLU010000038">
    <property type="protein sequence ID" value="MEI4274185.1"/>
    <property type="molecule type" value="Genomic_DNA"/>
</dbReference>
<sequence length="65" mass="6853">MTQLHEPASVVAARQLAMEAREAHGTRGPVRGPLRGSAHSRSGARRVAAARARRDADQVEVPAAS</sequence>
<name>A0ABU8DZR6_9ACTN</name>
<protein>
    <submittedName>
        <fullName evidence="2">Uncharacterized protein</fullName>
    </submittedName>
</protein>
<keyword evidence="3" id="KW-1185">Reference proteome</keyword>
<dbReference type="RefSeq" id="WP_336406300.1">
    <property type="nucleotide sequence ID" value="NZ_JBAPLU010000038.1"/>
</dbReference>
<proteinExistence type="predicted"/>
<organism evidence="2 3">
    <name type="scientific">Klenkia sesuvii</name>
    <dbReference type="NCBI Taxonomy" id="3103137"/>
    <lineage>
        <taxon>Bacteria</taxon>
        <taxon>Bacillati</taxon>
        <taxon>Actinomycetota</taxon>
        <taxon>Actinomycetes</taxon>
        <taxon>Geodermatophilales</taxon>
        <taxon>Geodermatophilaceae</taxon>
        <taxon>Klenkia</taxon>
    </lineage>
</organism>
<comment type="caution">
    <text evidence="2">The sequence shown here is derived from an EMBL/GenBank/DDBJ whole genome shotgun (WGS) entry which is preliminary data.</text>
</comment>